<feature type="chain" id="PRO_5010175983" evidence="2">
    <location>
        <begin position="24"/>
        <end position="314"/>
    </location>
</feature>
<dbReference type="Proteomes" id="UP000183200">
    <property type="component" value="Unassembled WGS sequence"/>
</dbReference>
<accession>A0A1G9WCD5</accession>
<keyword evidence="4" id="KW-1185">Reference proteome</keyword>
<keyword evidence="1" id="KW-0175">Coiled coil</keyword>
<evidence type="ECO:0000313" key="3">
    <source>
        <dbReference type="EMBL" id="SDM81861.1"/>
    </source>
</evidence>
<dbReference type="EMBL" id="FNGY01000005">
    <property type="protein sequence ID" value="SDM81861.1"/>
    <property type="molecule type" value="Genomic_DNA"/>
</dbReference>
<evidence type="ECO:0000313" key="4">
    <source>
        <dbReference type="Proteomes" id="UP000183200"/>
    </source>
</evidence>
<protein>
    <submittedName>
        <fullName evidence="3">Uncharacterized protein</fullName>
    </submittedName>
</protein>
<name>A0A1G9WCD5_9SPHI</name>
<feature type="coiled-coil region" evidence="1">
    <location>
        <begin position="284"/>
        <end position="311"/>
    </location>
</feature>
<proteinExistence type="predicted"/>
<organism evidence="3 4">
    <name type="scientific">Pedobacter steynii</name>
    <dbReference type="NCBI Taxonomy" id="430522"/>
    <lineage>
        <taxon>Bacteria</taxon>
        <taxon>Pseudomonadati</taxon>
        <taxon>Bacteroidota</taxon>
        <taxon>Sphingobacteriia</taxon>
        <taxon>Sphingobacteriales</taxon>
        <taxon>Sphingobacteriaceae</taxon>
        <taxon>Pedobacter</taxon>
    </lineage>
</organism>
<evidence type="ECO:0000256" key="1">
    <source>
        <dbReference type="SAM" id="Coils"/>
    </source>
</evidence>
<dbReference type="OrthoDB" id="9808753at2"/>
<dbReference type="AlphaFoldDB" id="A0A1G9WCD5"/>
<feature type="signal peptide" evidence="2">
    <location>
        <begin position="1"/>
        <end position="23"/>
    </location>
</feature>
<keyword evidence="2" id="KW-0732">Signal</keyword>
<gene>
    <name evidence="3" type="ORF">SAMN05421820_105122</name>
</gene>
<dbReference type="RefSeq" id="WP_143010455.1">
    <property type="nucleotide sequence ID" value="NZ_FNGY01000005.1"/>
</dbReference>
<reference evidence="4" key="1">
    <citation type="submission" date="2016-10" db="EMBL/GenBank/DDBJ databases">
        <authorList>
            <person name="Varghese N."/>
            <person name="Submissions S."/>
        </authorList>
    </citation>
    <scope>NUCLEOTIDE SEQUENCE [LARGE SCALE GENOMIC DNA]</scope>
    <source>
        <strain evidence="4">DSM 19110</strain>
    </source>
</reference>
<evidence type="ECO:0000256" key="2">
    <source>
        <dbReference type="SAM" id="SignalP"/>
    </source>
</evidence>
<sequence length="314" mass="34769">MKKILAIGILVFVSFYGFSQSSADQNGWRTSVTNTLFANGTAAMRYEIATVGYNSFHWQSGGLIMIELFHQNFATGYEKYVLENGYSQGANHGSPKVRLVERYGVQHTAKIGIGTPYDLSTSHGGYVNKGLPVYLDVQFYSGYKVKITYLQNKVEEVSTLDQIKVNVAPAGTPIEAFVVPEHLDVDLSSSRLLTVVGDGNHYIANGNVGIGTTTPDSKLSVKGNIRAKEIKVENANWPDYVFKKSYPLSTLQETEKYIEEHGHLPGIPSAEQVKANGVNLGEVNSKLLEKIEELTLHLIRQQKEIDLLKANQKR</sequence>